<accession>A0A9W9LYB6</accession>
<sequence>MASALLELFMSCSLTNTAVYLLGSVLVYVAALTIYRLYLHPLARFPGPRLAAATKWYEFYFDIVKKPGGQFFKELGRMHDVYGPIVRINPDEIHVRDPAWFDVLYAPNPTKRDKYRPSAEMAGLTLGTHGTVDHDLHRRRRMANASMFNKQSILSAEDLIKQHIDELAGVFASYVGTDSTFNLQTVFLAYTTDVLYHYMFDTDAGYQRRPGAAQQWRHSMDAVAEATPFLKQFPSLLSRLSLVPLPVLIWVLKRVQPEIAGLLGTHQLMASIVSKYLAARSKESPGETVSSKSVKPRTLFHAIEASSLSPGEKHPARLAQEGLTILFAGSETGSRLLAHTVYHLLRNPEILEKVKNEILDAAGDRNQLPDMKTLEGLPWFTASVRESLRLRAATTSRLPLVTEKSLAYADWVIPPNTPVSMSHGDILHNEAIFPEPMMFKPSRWFDASAQLNRMFVPFGKGTRMCVGMNFAYCEMYMSLAVILTRFDLELYDTKWERDVCYSRDCFLGESALDSPGIRIKVLADHKTFVGP</sequence>
<feature type="transmembrane region" description="Helical" evidence="10">
    <location>
        <begin position="20"/>
        <end position="39"/>
    </location>
</feature>
<proteinExistence type="inferred from homology"/>
<dbReference type="InterPro" id="IPR017972">
    <property type="entry name" value="Cyt_P450_CS"/>
</dbReference>
<keyword evidence="6 8" id="KW-0408">Iron</keyword>
<dbReference type="PANTHER" id="PTHR24305">
    <property type="entry name" value="CYTOCHROME P450"/>
    <property type="match status" value="1"/>
</dbReference>
<comment type="caution">
    <text evidence="11">The sequence shown here is derived from an EMBL/GenBank/DDBJ whole genome shotgun (WGS) entry which is preliminary data.</text>
</comment>
<comment type="cofactor">
    <cofactor evidence="1 8">
        <name>heme</name>
        <dbReference type="ChEBI" id="CHEBI:30413"/>
    </cofactor>
</comment>
<organism evidence="11 12">
    <name type="scientific">Penicillium cf. viridicatum</name>
    <dbReference type="NCBI Taxonomy" id="2972119"/>
    <lineage>
        <taxon>Eukaryota</taxon>
        <taxon>Fungi</taxon>
        <taxon>Dikarya</taxon>
        <taxon>Ascomycota</taxon>
        <taxon>Pezizomycotina</taxon>
        <taxon>Eurotiomycetes</taxon>
        <taxon>Eurotiomycetidae</taxon>
        <taxon>Eurotiales</taxon>
        <taxon>Aspergillaceae</taxon>
        <taxon>Penicillium</taxon>
    </lineage>
</organism>
<evidence type="ECO:0000313" key="11">
    <source>
        <dbReference type="EMBL" id="KAJ5181659.1"/>
    </source>
</evidence>
<keyword evidence="12" id="KW-1185">Reference proteome</keyword>
<dbReference type="InterPro" id="IPR001128">
    <property type="entry name" value="Cyt_P450"/>
</dbReference>
<dbReference type="EMBL" id="JAPQKQ010000009">
    <property type="protein sequence ID" value="KAJ5181659.1"/>
    <property type="molecule type" value="Genomic_DNA"/>
</dbReference>
<name>A0A9W9LYB6_9EURO</name>
<evidence type="ECO:0000313" key="12">
    <source>
        <dbReference type="Proteomes" id="UP001150942"/>
    </source>
</evidence>
<feature type="binding site" description="axial binding residue" evidence="8">
    <location>
        <position position="465"/>
    </location>
    <ligand>
        <name>heme</name>
        <dbReference type="ChEBI" id="CHEBI:30413"/>
    </ligand>
    <ligandPart>
        <name>Fe</name>
        <dbReference type="ChEBI" id="CHEBI:18248"/>
    </ligandPart>
</feature>
<protein>
    <recommendedName>
        <fullName evidence="13">Cytochrome P450</fullName>
    </recommendedName>
</protein>
<dbReference type="Pfam" id="PF00067">
    <property type="entry name" value="p450"/>
    <property type="match status" value="1"/>
</dbReference>
<dbReference type="Proteomes" id="UP001150942">
    <property type="component" value="Unassembled WGS sequence"/>
</dbReference>
<keyword evidence="5 9" id="KW-0560">Oxidoreductase</keyword>
<evidence type="ECO:0000256" key="2">
    <source>
        <dbReference type="ARBA" id="ARBA00010617"/>
    </source>
</evidence>
<dbReference type="Gene3D" id="1.10.630.10">
    <property type="entry name" value="Cytochrome P450"/>
    <property type="match status" value="1"/>
</dbReference>
<comment type="similarity">
    <text evidence="2 9">Belongs to the cytochrome P450 family.</text>
</comment>
<keyword evidence="4 8" id="KW-0479">Metal-binding</keyword>
<keyword evidence="3 8" id="KW-0349">Heme</keyword>
<dbReference type="InterPro" id="IPR036396">
    <property type="entry name" value="Cyt_P450_sf"/>
</dbReference>
<dbReference type="GO" id="GO:0020037">
    <property type="term" value="F:heme binding"/>
    <property type="evidence" value="ECO:0007669"/>
    <property type="project" value="InterPro"/>
</dbReference>
<evidence type="ECO:0000256" key="5">
    <source>
        <dbReference type="ARBA" id="ARBA00023002"/>
    </source>
</evidence>
<dbReference type="InterPro" id="IPR002401">
    <property type="entry name" value="Cyt_P450_E_grp-I"/>
</dbReference>
<dbReference type="GO" id="GO:0005506">
    <property type="term" value="F:iron ion binding"/>
    <property type="evidence" value="ECO:0007669"/>
    <property type="project" value="InterPro"/>
</dbReference>
<evidence type="ECO:0000256" key="1">
    <source>
        <dbReference type="ARBA" id="ARBA00001971"/>
    </source>
</evidence>
<keyword evidence="7 9" id="KW-0503">Monooxygenase</keyword>
<evidence type="ECO:0000256" key="6">
    <source>
        <dbReference type="ARBA" id="ARBA00023004"/>
    </source>
</evidence>
<dbReference type="GO" id="GO:0016705">
    <property type="term" value="F:oxidoreductase activity, acting on paired donors, with incorporation or reduction of molecular oxygen"/>
    <property type="evidence" value="ECO:0007669"/>
    <property type="project" value="InterPro"/>
</dbReference>
<dbReference type="GO" id="GO:0043386">
    <property type="term" value="P:mycotoxin biosynthetic process"/>
    <property type="evidence" value="ECO:0007669"/>
    <property type="project" value="UniProtKB-ARBA"/>
</dbReference>
<evidence type="ECO:0008006" key="13">
    <source>
        <dbReference type="Google" id="ProtNLM"/>
    </source>
</evidence>
<keyword evidence="10" id="KW-0472">Membrane</keyword>
<gene>
    <name evidence="11" type="ORF">N7449_011806</name>
</gene>
<dbReference type="PROSITE" id="PS00086">
    <property type="entry name" value="CYTOCHROME_P450"/>
    <property type="match status" value="1"/>
</dbReference>
<dbReference type="AlphaFoldDB" id="A0A9W9LYB6"/>
<keyword evidence="10" id="KW-1133">Transmembrane helix</keyword>
<dbReference type="PANTHER" id="PTHR24305:SF157">
    <property type="entry name" value="N-ACETYLTRYPTOPHAN 6-HYDROXYLASE IVOC-RELATED"/>
    <property type="match status" value="1"/>
</dbReference>
<dbReference type="PRINTS" id="PR00385">
    <property type="entry name" value="P450"/>
</dbReference>
<evidence type="ECO:0000256" key="7">
    <source>
        <dbReference type="ARBA" id="ARBA00023033"/>
    </source>
</evidence>
<evidence type="ECO:0000256" key="10">
    <source>
        <dbReference type="SAM" id="Phobius"/>
    </source>
</evidence>
<dbReference type="CDD" id="cd11062">
    <property type="entry name" value="CYP58-like"/>
    <property type="match status" value="1"/>
</dbReference>
<dbReference type="PRINTS" id="PR00463">
    <property type="entry name" value="EP450I"/>
</dbReference>
<reference evidence="11" key="2">
    <citation type="journal article" date="2023" name="IMA Fungus">
        <title>Comparative genomic study of the Penicillium genus elucidates a diverse pangenome and 15 lateral gene transfer events.</title>
        <authorList>
            <person name="Petersen C."/>
            <person name="Sorensen T."/>
            <person name="Nielsen M.R."/>
            <person name="Sondergaard T.E."/>
            <person name="Sorensen J.L."/>
            <person name="Fitzpatrick D.A."/>
            <person name="Frisvad J.C."/>
            <person name="Nielsen K.L."/>
        </authorList>
    </citation>
    <scope>NUCLEOTIDE SEQUENCE</scope>
    <source>
        <strain evidence="11">IBT 20477</strain>
    </source>
</reference>
<dbReference type="OrthoDB" id="3945418at2759"/>
<evidence type="ECO:0000256" key="4">
    <source>
        <dbReference type="ARBA" id="ARBA00022723"/>
    </source>
</evidence>
<evidence type="ECO:0000256" key="8">
    <source>
        <dbReference type="PIRSR" id="PIRSR602401-1"/>
    </source>
</evidence>
<dbReference type="InterPro" id="IPR050121">
    <property type="entry name" value="Cytochrome_P450_monoxygenase"/>
</dbReference>
<dbReference type="SUPFAM" id="SSF48264">
    <property type="entry name" value="Cytochrome P450"/>
    <property type="match status" value="1"/>
</dbReference>
<reference evidence="11" key="1">
    <citation type="submission" date="2022-11" db="EMBL/GenBank/DDBJ databases">
        <authorList>
            <person name="Petersen C."/>
        </authorList>
    </citation>
    <scope>NUCLEOTIDE SEQUENCE</scope>
    <source>
        <strain evidence="11">IBT 20477</strain>
    </source>
</reference>
<keyword evidence="10" id="KW-0812">Transmembrane</keyword>
<dbReference type="GO" id="GO:0004497">
    <property type="term" value="F:monooxygenase activity"/>
    <property type="evidence" value="ECO:0007669"/>
    <property type="project" value="UniProtKB-KW"/>
</dbReference>
<evidence type="ECO:0000256" key="3">
    <source>
        <dbReference type="ARBA" id="ARBA00022617"/>
    </source>
</evidence>
<evidence type="ECO:0000256" key="9">
    <source>
        <dbReference type="RuleBase" id="RU000461"/>
    </source>
</evidence>